<keyword evidence="7" id="KW-1185">Reference proteome</keyword>
<organism evidence="6 7">
    <name type="scientific">Steccherinum ochraceum</name>
    <dbReference type="NCBI Taxonomy" id="92696"/>
    <lineage>
        <taxon>Eukaryota</taxon>
        <taxon>Fungi</taxon>
        <taxon>Dikarya</taxon>
        <taxon>Basidiomycota</taxon>
        <taxon>Agaricomycotina</taxon>
        <taxon>Agaricomycetes</taxon>
        <taxon>Polyporales</taxon>
        <taxon>Steccherinaceae</taxon>
        <taxon>Steccherinum</taxon>
    </lineage>
</organism>
<dbReference type="Pfam" id="PF16335">
    <property type="entry name" value="GtaA_6_Hairpin"/>
    <property type="match status" value="1"/>
</dbReference>
<reference evidence="6 7" key="1">
    <citation type="submission" date="2018-11" db="EMBL/GenBank/DDBJ databases">
        <title>Genome assembly of Steccherinum ochraceum LE-BIN_3174, the white-rot fungus of the Steccherinaceae family (The Residual Polyporoid clade, Polyporales, Basidiomycota).</title>
        <authorList>
            <person name="Fedorova T.V."/>
            <person name="Glazunova O.A."/>
            <person name="Landesman E.O."/>
            <person name="Moiseenko K.V."/>
            <person name="Psurtseva N.V."/>
            <person name="Savinova O.S."/>
            <person name="Shakhova N.V."/>
            <person name="Tyazhelova T.V."/>
            <person name="Vasina D.V."/>
        </authorList>
    </citation>
    <scope>NUCLEOTIDE SEQUENCE [LARGE SCALE GENOMIC DNA]</scope>
    <source>
        <strain evidence="6 7">LE-BIN_3174</strain>
    </source>
</reference>
<feature type="compositionally biased region" description="Polar residues" evidence="1">
    <location>
        <begin position="832"/>
        <end position="854"/>
    </location>
</feature>
<feature type="domain" description="Glutaminase A N-terminal" evidence="5">
    <location>
        <begin position="95"/>
        <end position="326"/>
    </location>
</feature>
<feature type="domain" description="Glutaminase A central" evidence="4">
    <location>
        <begin position="334"/>
        <end position="684"/>
    </location>
</feature>
<feature type="chain" id="PRO_5020488179" description="DUF1793-domain-containing protein" evidence="3">
    <location>
        <begin position="22"/>
        <end position="881"/>
    </location>
</feature>
<gene>
    <name evidence="6" type="ORF">EIP91_012431</name>
</gene>
<keyword evidence="2" id="KW-0812">Transmembrane</keyword>
<keyword evidence="2" id="KW-0472">Membrane</keyword>
<feature type="region of interest" description="Disordered" evidence="1">
    <location>
        <begin position="816"/>
        <end position="859"/>
    </location>
</feature>
<evidence type="ECO:0000259" key="5">
    <source>
        <dbReference type="Pfam" id="PF17168"/>
    </source>
</evidence>
<dbReference type="AlphaFoldDB" id="A0A4R0RIV5"/>
<dbReference type="OrthoDB" id="3918848at2759"/>
<evidence type="ECO:0000256" key="3">
    <source>
        <dbReference type="SAM" id="SignalP"/>
    </source>
</evidence>
<feature type="signal peptide" evidence="3">
    <location>
        <begin position="1"/>
        <end position="21"/>
    </location>
</feature>
<dbReference type="Pfam" id="PF17168">
    <property type="entry name" value="DUF5127"/>
    <property type="match status" value="1"/>
</dbReference>
<feature type="transmembrane region" description="Helical" evidence="2">
    <location>
        <begin position="708"/>
        <end position="733"/>
    </location>
</feature>
<dbReference type="InterPro" id="IPR052743">
    <property type="entry name" value="Glutaminase_GtaA"/>
</dbReference>
<evidence type="ECO:0000259" key="4">
    <source>
        <dbReference type="Pfam" id="PF16335"/>
    </source>
</evidence>
<dbReference type="PANTHER" id="PTHR31987">
    <property type="entry name" value="GLUTAMINASE A-RELATED"/>
    <property type="match status" value="1"/>
</dbReference>
<keyword evidence="2" id="KW-1133">Transmembrane helix</keyword>
<dbReference type="STRING" id="92696.A0A4R0RIV5"/>
<evidence type="ECO:0008006" key="8">
    <source>
        <dbReference type="Google" id="ProtNLM"/>
    </source>
</evidence>
<dbReference type="EMBL" id="RWJN01000099">
    <property type="protein sequence ID" value="TCD67396.1"/>
    <property type="molecule type" value="Genomic_DNA"/>
</dbReference>
<comment type="caution">
    <text evidence="6">The sequence shown here is derived from an EMBL/GenBank/DDBJ whole genome shotgun (WGS) entry which is preliminary data.</text>
</comment>
<proteinExistence type="predicted"/>
<dbReference type="InterPro" id="IPR032514">
    <property type="entry name" value="GtaA_central"/>
</dbReference>
<evidence type="ECO:0000313" key="6">
    <source>
        <dbReference type="EMBL" id="TCD67396.1"/>
    </source>
</evidence>
<evidence type="ECO:0000313" key="7">
    <source>
        <dbReference type="Proteomes" id="UP000292702"/>
    </source>
</evidence>
<dbReference type="Proteomes" id="UP000292702">
    <property type="component" value="Unassembled WGS sequence"/>
</dbReference>
<dbReference type="InterPro" id="IPR033433">
    <property type="entry name" value="GtaA_N"/>
</dbReference>
<evidence type="ECO:0000256" key="2">
    <source>
        <dbReference type="SAM" id="Phobius"/>
    </source>
</evidence>
<dbReference type="PROSITE" id="PS51257">
    <property type="entry name" value="PROKAR_LIPOPROTEIN"/>
    <property type="match status" value="1"/>
</dbReference>
<evidence type="ECO:0000256" key="1">
    <source>
        <dbReference type="SAM" id="MobiDB-lite"/>
    </source>
</evidence>
<sequence length="881" mass="94717">MARVLLFTFLILTFFASCIISQNPPVNLPLAIRSPYFNCWGDATAPGQNWPFLWNSNHLGLYGSIRVDGIAYKWVGGDSPGLNLTSRVDLQITPTRTMYTLQAGPSMLINVTFMTPIETEDLVTQSIPFSYIYLDAMSTDGQPHDVQVYLDITGEWVTGNRSEIITWKGTKSATSTFYETWLSTQTQYEEKNDQIEDATAYIAMRSGPTVTATVAGLFDNRGGFSDKGVLPDPDTDTSRAVSDNWPVFAVAADLGRISQTSQSVVWAVGVARNPVIAYTTGTGAVQNRAPYFMVQYPNIESAIDAFLLDSDDARQRSIALDAKIAGDTAAISPVYTGLVSLAARQVIGSTDLTIANGTDGKWNMSDVKMFMKDVGSSGRINPVETLYASLPYFLYVNASYIGYLLEPLLEFQNSSQYTQPYAATDLGTSYPKAVGSNQPHAQGIEQTGNMLIMALAHAQSSGDGSLISRYYDLLSSWAKYLVNTVPNASQQVTADLESMTNMSNLLIKGIIAIQAMSTIAGSLDRGDDASTFSNSAQSLLNTWVTSGVSPDGSHVLATYGDQNSWALPYNLFADKLLQTNLVNITFYTSEAAFLKTFLASSSSPETPFGIPIDSSVTSQADAGWSVFTAAITPDTAVRDTLIQPVYSAIASNQSTLTYSKIYKLDSGESVSGRSSPALGAILAPLALNLSIKTISVPPPPPLPPKRSIAGPVVGGVLGGLGLLALGFAGFFYWRYRQRRKYRFSGKLDIDEAGSPGHATIYGLPPGSDPGAFPVSPESPDDRGSRELLMASNTPMVVSVVRPSKHQEAAQQRERYMLPPGSAPSPPTSSNSGHSTDPGSSVEPPTTVSPTSGSEVQGLRVEVENLRKAMQQIQVAPPEYSQ</sequence>
<keyword evidence="3" id="KW-0732">Signal</keyword>
<accession>A0A4R0RIV5</accession>
<name>A0A4R0RIV5_9APHY</name>
<protein>
    <recommendedName>
        <fullName evidence="8">DUF1793-domain-containing protein</fullName>
    </recommendedName>
</protein>
<feature type="region of interest" description="Disordered" evidence="1">
    <location>
        <begin position="754"/>
        <end position="785"/>
    </location>
</feature>
<dbReference type="PANTHER" id="PTHR31987:SF1">
    <property type="entry name" value="GLUTAMINASE A"/>
    <property type="match status" value="1"/>
</dbReference>